<gene>
    <name evidence="2" type="ORF">NC653_000879</name>
</gene>
<keyword evidence="1" id="KW-0472">Membrane</keyword>
<keyword evidence="1" id="KW-1133">Transmembrane helix</keyword>
<reference evidence="2 3" key="1">
    <citation type="journal article" date="2023" name="Mol. Ecol. Resour.">
        <title>Chromosome-level genome assembly of a triploid poplar Populus alba 'Berolinensis'.</title>
        <authorList>
            <person name="Chen S."/>
            <person name="Yu Y."/>
            <person name="Wang X."/>
            <person name="Wang S."/>
            <person name="Zhang T."/>
            <person name="Zhou Y."/>
            <person name="He R."/>
            <person name="Meng N."/>
            <person name="Wang Y."/>
            <person name="Liu W."/>
            <person name="Liu Z."/>
            <person name="Liu J."/>
            <person name="Guo Q."/>
            <person name="Huang H."/>
            <person name="Sederoff R.R."/>
            <person name="Wang G."/>
            <person name="Qu G."/>
            <person name="Chen S."/>
        </authorList>
    </citation>
    <scope>NUCLEOTIDE SEQUENCE [LARGE SCALE GENOMIC DNA]</scope>
    <source>
        <strain evidence="2">SC-2020</strain>
    </source>
</reference>
<evidence type="ECO:0000256" key="1">
    <source>
        <dbReference type="SAM" id="Phobius"/>
    </source>
</evidence>
<keyword evidence="1" id="KW-0812">Transmembrane</keyword>
<keyword evidence="3" id="KW-1185">Reference proteome</keyword>
<feature type="transmembrane region" description="Helical" evidence="1">
    <location>
        <begin position="87"/>
        <end position="105"/>
    </location>
</feature>
<dbReference type="EMBL" id="JAQIZT010000001">
    <property type="protein sequence ID" value="KAJ7010267.1"/>
    <property type="molecule type" value="Genomic_DNA"/>
</dbReference>
<dbReference type="AlphaFoldDB" id="A0AAD6WFC2"/>
<organism evidence="2 3">
    <name type="scientific">Populus alba x Populus x berolinensis</name>
    <dbReference type="NCBI Taxonomy" id="444605"/>
    <lineage>
        <taxon>Eukaryota</taxon>
        <taxon>Viridiplantae</taxon>
        <taxon>Streptophyta</taxon>
        <taxon>Embryophyta</taxon>
        <taxon>Tracheophyta</taxon>
        <taxon>Spermatophyta</taxon>
        <taxon>Magnoliopsida</taxon>
        <taxon>eudicotyledons</taxon>
        <taxon>Gunneridae</taxon>
        <taxon>Pentapetalae</taxon>
        <taxon>rosids</taxon>
        <taxon>fabids</taxon>
        <taxon>Malpighiales</taxon>
        <taxon>Salicaceae</taxon>
        <taxon>Saliceae</taxon>
        <taxon>Populus</taxon>
    </lineage>
</organism>
<dbReference type="Proteomes" id="UP001164929">
    <property type="component" value="Chromosome 1"/>
</dbReference>
<sequence length="124" mass="14335">MQVVPLKNKQGKVANNKMKTWLWQIWTERTLYGDSWSFTKRDRVAANVVNWSAAGLSWETGMRKEEKSRDPPLQLWMPGPCDFTRKTLVFGAFRFPFIIVFSLVLNKRPYTKSGNGDSLPLPVK</sequence>
<evidence type="ECO:0000313" key="3">
    <source>
        <dbReference type="Proteomes" id="UP001164929"/>
    </source>
</evidence>
<accession>A0AAD6WFC2</accession>
<proteinExistence type="predicted"/>
<evidence type="ECO:0000313" key="2">
    <source>
        <dbReference type="EMBL" id="KAJ7010267.1"/>
    </source>
</evidence>
<comment type="caution">
    <text evidence="2">The sequence shown here is derived from an EMBL/GenBank/DDBJ whole genome shotgun (WGS) entry which is preliminary data.</text>
</comment>
<protein>
    <submittedName>
        <fullName evidence="2">Uncharacterized protein</fullName>
    </submittedName>
</protein>
<name>A0AAD6WFC2_9ROSI</name>